<dbReference type="AlphaFoldDB" id="A0A1X7UWW2"/>
<sequence>RKKATKIFKIIIHNNFNK</sequence>
<dbReference type="EnsemblMetazoa" id="Aqu2.1.32465_001">
    <property type="protein sequence ID" value="Aqu2.1.32465_001"/>
    <property type="gene ID" value="Aqu2.1.32465"/>
</dbReference>
<proteinExistence type="predicted"/>
<accession>A0A1X7UWW2</accession>
<protein>
    <submittedName>
        <fullName evidence="1">Uncharacterized protein</fullName>
    </submittedName>
</protein>
<dbReference type="InParanoid" id="A0A1X7UWW2"/>
<reference evidence="1" key="1">
    <citation type="submission" date="2017-05" db="UniProtKB">
        <authorList>
            <consortium name="EnsemblMetazoa"/>
        </authorList>
    </citation>
    <scope>IDENTIFICATION</scope>
</reference>
<name>A0A1X7UWW2_AMPQE</name>
<organism evidence="1">
    <name type="scientific">Amphimedon queenslandica</name>
    <name type="common">Sponge</name>
    <dbReference type="NCBI Taxonomy" id="400682"/>
    <lineage>
        <taxon>Eukaryota</taxon>
        <taxon>Metazoa</taxon>
        <taxon>Porifera</taxon>
        <taxon>Demospongiae</taxon>
        <taxon>Heteroscleromorpha</taxon>
        <taxon>Haplosclerida</taxon>
        <taxon>Niphatidae</taxon>
        <taxon>Amphimedon</taxon>
    </lineage>
</organism>
<evidence type="ECO:0000313" key="1">
    <source>
        <dbReference type="EnsemblMetazoa" id="Aqu2.1.32465_001"/>
    </source>
</evidence>